<dbReference type="Proteomes" id="UP000313231">
    <property type="component" value="Unassembled WGS sequence"/>
</dbReference>
<evidence type="ECO:0000313" key="2">
    <source>
        <dbReference type="EMBL" id="TNM47221.1"/>
    </source>
</evidence>
<dbReference type="Gene3D" id="3.40.50.720">
    <property type="entry name" value="NAD(P)-binding Rossmann-like Domain"/>
    <property type="match status" value="1"/>
</dbReference>
<dbReference type="AlphaFoldDB" id="A0A5C4WGF2"/>
<gene>
    <name evidence="2" type="ORF">FHP29_03375</name>
</gene>
<dbReference type="InterPro" id="IPR016040">
    <property type="entry name" value="NAD(P)-bd_dom"/>
</dbReference>
<dbReference type="EMBL" id="VDMP01000015">
    <property type="protein sequence ID" value="TNM47221.1"/>
    <property type="molecule type" value="Genomic_DNA"/>
</dbReference>
<reference evidence="2 3" key="1">
    <citation type="journal article" date="2016" name="Int. J. Syst. Evol. Microbiol.">
        <title>Nocardioides albidus sp. nov., an actinobacterium isolated from garden soil.</title>
        <authorList>
            <person name="Singh H."/>
            <person name="Du J."/>
            <person name="Trinh H."/>
            <person name="Won K."/>
            <person name="Yang J.E."/>
            <person name="Yin C."/>
            <person name="Kook M."/>
            <person name="Yi T.H."/>
        </authorList>
    </citation>
    <scope>NUCLEOTIDE SEQUENCE [LARGE SCALE GENOMIC DNA]</scope>
    <source>
        <strain evidence="2 3">CCTCC AB 2015297</strain>
    </source>
</reference>
<comment type="caution">
    <text evidence="2">The sequence shown here is derived from an EMBL/GenBank/DDBJ whole genome shotgun (WGS) entry which is preliminary data.</text>
</comment>
<dbReference type="Pfam" id="PF13460">
    <property type="entry name" value="NAD_binding_10"/>
    <property type="match status" value="1"/>
</dbReference>
<dbReference type="InterPro" id="IPR036291">
    <property type="entry name" value="NAD(P)-bd_dom_sf"/>
</dbReference>
<evidence type="ECO:0000313" key="3">
    <source>
        <dbReference type="Proteomes" id="UP000313231"/>
    </source>
</evidence>
<dbReference type="OrthoDB" id="9771302at2"/>
<accession>A0A5C4WGF2</accession>
<keyword evidence="3" id="KW-1185">Reference proteome</keyword>
<proteinExistence type="predicted"/>
<feature type="domain" description="NAD(P)-binding" evidence="1">
    <location>
        <begin position="37"/>
        <end position="171"/>
    </location>
</feature>
<dbReference type="RefSeq" id="WP_139621449.1">
    <property type="nucleotide sequence ID" value="NZ_VDMP01000015.1"/>
</dbReference>
<sequence length="246" mass="25629">MDIIAVAGGTGLVGAMAVEEVRRVGATPVVIARSRGVDLTTGAGLAAALDGVDAVIDASNVQTLSGRRSVEFFEAATGHLLTAGAAAGVRHHVALSIVGCDRVDLPYYLGKRRQEELVAAGPVPWSVLRATQFHEFAGQLAQRSPRPFAMAPRMRTQPIAAREVAAALVAAALGEPAGLLPDLGGPRPEDMGRMVRDVVRARGPRRLVVPVPMAGRTGRQVKAGGLLPGAGARLGTETFDEWLARV</sequence>
<dbReference type="SUPFAM" id="SSF51735">
    <property type="entry name" value="NAD(P)-binding Rossmann-fold domains"/>
    <property type="match status" value="1"/>
</dbReference>
<evidence type="ECO:0000259" key="1">
    <source>
        <dbReference type="Pfam" id="PF13460"/>
    </source>
</evidence>
<name>A0A5C4WGF2_9ACTN</name>
<organism evidence="2 3">
    <name type="scientific">Nocardioides albidus</name>
    <dbReference type="NCBI Taxonomy" id="1517589"/>
    <lineage>
        <taxon>Bacteria</taxon>
        <taxon>Bacillati</taxon>
        <taxon>Actinomycetota</taxon>
        <taxon>Actinomycetes</taxon>
        <taxon>Propionibacteriales</taxon>
        <taxon>Nocardioidaceae</taxon>
        <taxon>Nocardioides</taxon>
    </lineage>
</organism>
<protein>
    <submittedName>
        <fullName evidence="2">3-beta hydroxysteroid dehydrogenase</fullName>
    </submittedName>
</protein>